<feature type="transmembrane region" description="Helical" evidence="1">
    <location>
        <begin position="106"/>
        <end position="125"/>
    </location>
</feature>
<feature type="transmembrane region" description="Helical" evidence="1">
    <location>
        <begin position="233"/>
        <end position="257"/>
    </location>
</feature>
<dbReference type="Proteomes" id="UP000753961">
    <property type="component" value="Unassembled WGS sequence"/>
</dbReference>
<evidence type="ECO:0000256" key="1">
    <source>
        <dbReference type="SAM" id="Phobius"/>
    </source>
</evidence>
<feature type="transmembrane region" description="Helical" evidence="1">
    <location>
        <begin position="41"/>
        <end position="59"/>
    </location>
</feature>
<evidence type="ECO:0000313" key="2">
    <source>
        <dbReference type="EMBL" id="MBY5957523.1"/>
    </source>
</evidence>
<keyword evidence="1" id="KW-0812">Transmembrane</keyword>
<feature type="transmembrane region" description="Helical" evidence="1">
    <location>
        <begin position="65"/>
        <end position="85"/>
    </location>
</feature>
<reference evidence="2" key="1">
    <citation type="submission" date="2021-06" db="EMBL/GenBank/DDBJ databases">
        <title>44 bacteria genomes isolated from Dapeng, Shenzhen.</title>
        <authorList>
            <person name="Zheng W."/>
            <person name="Yu S."/>
            <person name="Huang Y."/>
        </authorList>
    </citation>
    <scope>NUCLEOTIDE SEQUENCE</scope>
    <source>
        <strain evidence="2">DP5N28-2</strain>
    </source>
</reference>
<organism evidence="2 3">
    <name type="scientific">Membranihabitans marinus</name>
    <dbReference type="NCBI Taxonomy" id="1227546"/>
    <lineage>
        <taxon>Bacteria</taxon>
        <taxon>Pseudomonadati</taxon>
        <taxon>Bacteroidota</taxon>
        <taxon>Saprospiria</taxon>
        <taxon>Saprospirales</taxon>
        <taxon>Saprospiraceae</taxon>
        <taxon>Membranihabitans</taxon>
    </lineage>
</organism>
<dbReference type="EMBL" id="JAHVHU010000005">
    <property type="protein sequence ID" value="MBY5957523.1"/>
    <property type="molecule type" value="Genomic_DNA"/>
</dbReference>
<protein>
    <submittedName>
        <fullName evidence="2">DUF3307 domain-containing protein</fullName>
    </submittedName>
</protein>
<feature type="transmembrane region" description="Helical" evidence="1">
    <location>
        <begin position="6"/>
        <end position="29"/>
    </location>
</feature>
<keyword evidence="3" id="KW-1185">Reference proteome</keyword>
<gene>
    <name evidence="2" type="ORF">KUV50_05200</name>
</gene>
<dbReference type="InterPro" id="IPR021737">
    <property type="entry name" value="Phage_phiKZ_Orf197"/>
</dbReference>
<comment type="caution">
    <text evidence="2">The sequence shown here is derived from an EMBL/GenBank/DDBJ whole genome shotgun (WGS) entry which is preliminary data.</text>
</comment>
<evidence type="ECO:0000313" key="3">
    <source>
        <dbReference type="Proteomes" id="UP000753961"/>
    </source>
</evidence>
<feature type="transmembrane region" description="Helical" evidence="1">
    <location>
        <begin position="193"/>
        <end position="213"/>
    </location>
</feature>
<keyword evidence="1" id="KW-1133">Transmembrane helix</keyword>
<dbReference type="RefSeq" id="WP_222579042.1">
    <property type="nucleotide sequence ID" value="NZ_JAHVHU010000005.1"/>
</dbReference>
<accession>A0A953L9E5</accession>
<sequence length="258" mass="29314">MILPDLNLLVLLFVAHFMGDFTFQPRMWVDGKRRRKWRSPYLYYHALVHMLLATAAIVWSTGKWSWIGVAGAGLIGVGHLVFDVAKINYVKYIEREWSDLGLQRGLVFLWDQIGHFCVLYLVAIWMQNAMWIGGGSLQLTKILIVALGYYFVLYPASTFVDLATRDWQDHMEFDDAGVGLPQAGRAIGQLERLLALTFILLGQYTALGFLIGAKSIFRFGDLTRGLQHKKTEYILIGTLLSFSVVLVVGLILNYYLLM</sequence>
<keyword evidence="1" id="KW-0472">Membrane</keyword>
<dbReference type="Pfam" id="PF11750">
    <property type="entry name" value="DUF3307"/>
    <property type="match status" value="1"/>
</dbReference>
<name>A0A953L9E5_9BACT</name>
<dbReference type="AlphaFoldDB" id="A0A953L9E5"/>
<proteinExistence type="predicted"/>